<feature type="non-terminal residue" evidence="9">
    <location>
        <position position="123"/>
    </location>
</feature>
<dbReference type="InterPro" id="IPR027417">
    <property type="entry name" value="P-loop_NTPase"/>
</dbReference>
<dbReference type="GO" id="GO:0005829">
    <property type="term" value="C:cytosol"/>
    <property type="evidence" value="ECO:0007669"/>
    <property type="project" value="TreeGrafter"/>
</dbReference>
<keyword evidence="4" id="KW-0347">Helicase</keyword>
<dbReference type="Proteomes" id="UP000410492">
    <property type="component" value="Unassembled WGS sequence"/>
</dbReference>
<feature type="short sequence motif" description="Q motif" evidence="6">
    <location>
        <begin position="24"/>
        <end position="52"/>
    </location>
</feature>
<proteinExistence type="predicted"/>
<evidence type="ECO:0000256" key="4">
    <source>
        <dbReference type="ARBA" id="ARBA00022806"/>
    </source>
</evidence>
<keyword evidence="3" id="KW-0378">Hydrolase</keyword>
<dbReference type="EMBL" id="CAACVG010009967">
    <property type="protein sequence ID" value="VEN54650.1"/>
    <property type="molecule type" value="Genomic_DNA"/>
</dbReference>
<dbReference type="PANTHER" id="PTHR47959:SF13">
    <property type="entry name" value="ATP-DEPENDENT RNA HELICASE RHLE"/>
    <property type="match status" value="1"/>
</dbReference>
<evidence type="ECO:0000256" key="2">
    <source>
        <dbReference type="ARBA" id="ARBA00022741"/>
    </source>
</evidence>
<protein>
    <recommendedName>
        <fullName evidence="1">RNA helicase</fullName>
        <ecNumber evidence="1">3.6.4.13</ecNumber>
    </recommendedName>
</protein>
<keyword evidence="5" id="KW-0067">ATP-binding</keyword>
<evidence type="ECO:0000313" key="9">
    <source>
        <dbReference type="EMBL" id="VEN54650.1"/>
    </source>
</evidence>
<evidence type="ECO:0000256" key="5">
    <source>
        <dbReference type="ARBA" id="ARBA00022840"/>
    </source>
</evidence>
<evidence type="ECO:0000256" key="6">
    <source>
        <dbReference type="PROSITE-ProRule" id="PRU00552"/>
    </source>
</evidence>
<feature type="domain" description="DEAD-box RNA helicase Q" evidence="8">
    <location>
        <begin position="24"/>
        <end position="52"/>
    </location>
</feature>
<dbReference type="GO" id="GO:0003724">
    <property type="term" value="F:RNA helicase activity"/>
    <property type="evidence" value="ECO:0007669"/>
    <property type="project" value="UniProtKB-EC"/>
</dbReference>
<evidence type="ECO:0000256" key="3">
    <source>
        <dbReference type="ARBA" id="ARBA00022801"/>
    </source>
</evidence>
<dbReference type="InterPro" id="IPR050079">
    <property type="entry name" value="DEAD_box_RNA_helicase"/>
</dbReference>
<dbReference type="Gene3D" id="3.40.50.300">
    <property type="entry name" value="P-loop containing nucleotide triphosphate hydrolases"/>
    <property type="match status" value="1"/>
</dbReference>
<evidence type="ECO:0000259" key="7">
    <source>
        <dbReference type="PROSITE" id="PS51192"/>
    </source>
</evidence>
<evidence type="ECO:0000259" key="8">
    <source>
        <dbReference type="PROSITE" id="PS51195"/>
    </source>
</evidence>
<dbReference type="InterPro" id="IPR011545">
    <property type="entry name" value="DEAD/DEAH_box_helicase_dom"/>
</dbReference>
<dbReference type="EC" id="3.6.4.13" evidence="1"/>
<dbReference type="PANTHER" id="PTHR47959">
    <property type="entry name" value="ATP-DEPENDENT RNA HELICASE RHLE-RELATED"/>
    <property type="match status" value="1"/>
</dbReference>
<dbReference type="OrthoDB" id="434041at2759"/>
<dbReference type="GO" id="GO:0003676">
    <property type="term" value="F:nucleic acid binding"/>
    <property type="evidence" value="ECO:0007669"/>
    <property type="project" value="InterPro"/>
</dbReference>
<keyword evidence="10" id="KW-1185">Reference proteome</keyword>
<dbReference type="GO" id="GO:0016787">
    <property type="term" value="F:hydrolase activity"/>
    <property type="evidence" value="ECO:0007669"/>
    <property type="project" value="UniProtKB-KW"/>
</dbReference>
<dbReference type="PROSITE" id="PS51192">
    <property type="entry name" value="HELICASE_ATP_BIND_1"/>
    <property type="match status" value="1"/>
</dbReference>
<organism evidence="9 10">
    <name type="scientific">Callosobruchus maculatus</name>
    <name type="common">Southern cowpea weevil</name>
    <name type="synonym">Pulse bruchid</name>
    <dbReference type="NCBI Taxonomy" id="64391"/>
    <lineage>
        <taxon>Eukaryota</taxon>
        <taxon>Metazoa</taxon>
        <taxon>Ecdysozoa</taxon>
        <taxon>Arthropoda</taxon>
        <taxon>Hexapoda</taxon>
        <taxon>Insecta</taxon>
        <taxon>Pterygota</taxon>
        <taxon>Neoptera</taxon>
        <taxon>Endopterygota</taxon>
        <taxon>Coleoptera</taxon>
        <taxon>Polyphaga</taxon>
        <taxon>Cucujiformia</taxon>
        <taxon>Chrysomeloidea</taxon>
        <taxon>Chrysomelidae</taxon>
        <taxon>Bruchinae</taxon>
        <taxon>Bruchini</taxon>
        <taxon>Callosobruchus</taxon>
    </lineage>
</organism>
<dbReference type="GO" id="GO:0005524">
    <property type="term" value="F:ATP binding"/>
    <property type="evidence" value="ECO:0007669"/>
    <property type="project" value="UniProtKB-KW"/>
</dbReference>
<dbReference type="InterPro" id="IPR014014">
    <property type="entry name" value="RNA_helicase_DEAD_Q_motif"/>
</dbReference>
<gene>
    <name evidence="9" type="ORF">CALMAC_LOCUS14070</name>
</gene>
<feature type="domain" description="Helicase ATP-binding" evidence="7">
    <location>
        <begin position="55"/>
        <end position="123"/>
    </location>
</feature>
<dbReference type="PROSITE" id="PS51195">
    <property type="entry name" value="Q_MOTIF"/>
    <property type="match status" value="1"/>
</dbReference>
<evidence type="ECO:0000313" key="10">
    <source>
        <dbReference type="Proteomes" id="UP000410492"/>
    </source>
</evidence>
<sequence length="123" mass="13506">MSGNLAHSLEEGGRTRDVLTSEEITFDSLLLPNHIFEGLKKNGFRKPSPIQLKAIPVGRCGFDIIVKSKSGTGKTIVFTVVALETIDTTKKYPTVLILCPTREIAVQVQQVIQLVGCCMEGRY</sequence>
<dbReference type="AlphaFoldDB" id="A0A653D549"/>
<reference evidence="9 10" key="1">
    <citation type="submission" date="2019-01" db="EMBL/GenBank/DDBJ databases">
        <authorList>
            <person name="Sayadi A."/>
        </authorList>
    </citation>
    <scope>NUCLEOTIDE SEQUENCE [LARGE SCALE GENOMIC DNA]</scope>
</reference>
<name>A0A653D549_CALMS</name>
<keyword evidence="2" id="KW-0547">Nucleotide-binding</keyword>
<dbReference type="SUPFAM" id="SSF52540">
    <property type="entry name" value="P-loop containing nucleoside triphosphate hydrolases"/>
    <property type="match status" value="1"/>
</dbReference>
<dbReference type="InterPro" id="IPR014001">
    <property type="entry name" value="Helicase_ATP-bd"/>
</dbReference>
<evidence type="ECO:0000256" key="1">
    <source>
        <dbReference type="ARBA" id="ARBA00012552"/>
    </source>
</evidence>
<dbReference type="Pfam" id="PF00270">
    <property type="entry name" value="DEAD"/>
    <property type="match status" value="1"/>
</dbReference>
<accession>A0A653D549</accession>